<proteinExistence type="predicted"/>
<evidence type="ECO:0000313" key="2">
    <source>
        <dbReference type="Proteomes" id="UP000814128"/>
    </source>
</evidence>
<dbReference type="EMBL" id="MU273799">
    <property type="protein sequence ID" value="KAI0028049.1"/>
    <property type="molecule type" value="Genomic_DNA"/>
</dbReference>
<keyword evidence="2" id="KW-1185">Reference proteome</keyword>
<accession>A0ACB8Q8M3</accession>
<dbReference type="Proteomes" id="UP000814128">
    <property type="component" value="Unassembled WGS sequence"/>
</dbReference>
<name>A0ACB8Q8M3_9AGAM</name>
<comment type="caution">
    <text evidence="1">The sequence shown here is derived from an EMBL/GenBank/DDBJ whole genome shotgun (WGS) entry which is preliminary data.</text>
</comment>
<reference evidence="1" key="1">
    <citation type="submission" date="2021-02" db="EMBL/GenBank/DDBJ databases">
        <authorList>
            <consortium name="DOE Joint Genome Institute"/>
            <person name="Ahrendt S."/>
            <person name="Looney B.P."/>
            <person name="Miyauchi S."/>
            <person name="Morin E."/>
            <person name="Drula E."/>
            <person name="Courty P.E."/>
            <person name="Chicoki N."/>
            <person name="Fauchery L."/>
            <person name="Kohler A."/>
            <person name="Kuo A."/>
            <person name="Labutti K."/>
            <person name="Pangilinan J."/>
            <person name="Lipzen A."/>
            <person name="Riley R."/>
            <person name="Andreopoulos W."/>
            <person name="He G."/>
            <person name="Johnson J."/>
            <person name="Barry K.W."/>
            <person name="Grigoriev I.V."/>
            <person name="Nagy L."/>
            <person name="Hibbett D."/>
            <person name="Henrissat B."/>
            <person name="Matheny P.B."/>
            <person name="Labbe J."/>
            <person name="Martin F."/>
        </authorList>
    </citation>
    <scope>NUCLEOTIDE SEQUENCE</scope>
    <source>
        <strain evidence="1">EC-137</strain>
    </source>
</reference>
<organism evidence="1 2">
    <name type="scientific">Vararia minispora EC-137</name>
    <dbReference type="NCBI Taxonomy" id="1314806"/>
    <lineage>
        <taxon>Eukaryota</taxon>
        <taxon>Fungi</taxon>
        <taxon>Dikarya</taxon>
        <taxon>Basidiomycota</taxon>
        <taxon>Agaricomycotina</taxon>
        <taxon>Agaricomycetes</taxon>
        <taxon>Russulales</taxon>
        <taxon>Lachnocladiaceae</taxon>
        <taxon>Vararia</taxon>
    </lineage>
</organism>
<sequence>MFSFMKIATFAAVAFGALAFALPQPVASPDVKDVVARQSGLDVTTILQNLSTDLQGPISELTALTSTTATADVVGPIVQSIVSTLQSAVTSIEGQAVGSGNLVVLLSTVINLVVGAAGQVVNLPGVAQADLIIIFQLLDVVLAALIQTVLGLVGGLLVVVVGLVVSLLSGTVAIIIQLGLTAVLSALLI</sequence>
<reference evidence="1" key="2">
    <citation type="journal article" date="2022" name="New Phytol.">
        <title>Evolutionary transition to the ectomycorrhizal habit in the genomes of a hyperdiverse lineage of mushroom-forming fungi.</title>
        <authorList>
            <person name="Looney B."/>
            <person name="Miyauchi S."/>
            <person name="Morin E."/>
            <person name="Drula E."/>
            <person name="Courty P.E."/>
            <person name="Kohler A."/>
            <person name="Kuo A."/>
            <person name="LaButti K."/>
            <person name="Pangilinan J."/>
            <person name="Lipzen A."/>
            <person name="Riley R."/>
            <person name="Andreopoulos W."/>
            <person name="He G."/>
            <person name="Johnson J."/>
            <person name="Nolan M."/>
            <person name="Tritt A."/>
            <person name="Barry K.W."/>
            <person name="Grigoriev I.V."/>
            <person name="Nagy L.G."/>
            <person name="Hibbett D."/>
            <person name="Henrissat B."/>
            <person name="Matheny P.B."/>
            <person name="Labbe J."/>
            <person name="Martin F.M."/>
        </authorList>
    </citation>
    <scope>NUCLEOTIDE SEQUENCE</scope>
    <source>
        <strain evidence="1">EC-137</strain>
    </source>
</reference>
<evidence type="ECO:0000313" key="1">
    <source>
        <dbReference type="EMBL" id="KAI0028049.1"/>
    </source>
</evidence>
<gene>
    <name evidence="1" type="ORF">K488DRAFT_90143</name>
</gene>
<protein>
    <submittedName>
        <fullName evidence="1">Uncharacterized protein</fullName>
    </submittedName>
</protein>